<dbReference type="PANTHER" id="PTHR10993">
    <property type="entry name" value="OCTANOYLTRANSFERASE"/>
    <property type="match status" value="1"/>
</dbReference>
<keyword evidence="2 6" id="KW-0963">Cytoplasm</keyword>
<evidence type="ECO:0000259" key="11">
    <source>
        <dbReference type="PROSITE" id="PS51733"/>
    </source>
</evidence>
<keyword evidence="4 6" id="KW-0012">Acyltransferase</keyword>
<dbReference type="InterPro" id="IPR045864">
    <property type="entry name" value="aa-tRNA-synth_II/BPL/LPL"/>
</dbReference>
<protein>
    <recommendedName>
        <fullName evidence="6 7">Octanoyltransferase</fullName>
        <ecNumber evidence="6 7">2.3.1.181</ecNumber>
    </recommendedName>
    <alternativeName>
        <fullName evidence="6">Lipoate-protein ligase B</fullName>
    </alternativeName>
    <alternativeName>
        <fullName evidence="6">Lipoyl/octanoyl transferase</fullName>
    </alternativeName>
    <alternativeName>
        <fullName evidence="6">Octanoyl-[acyl-carrier-protein]-protein N-octanoyltransferase</fullName>
    </alternativeName>
</protein>
<evidence type="ECO:0000256" key="1">
    <source>
        <dbReference type="ARBA" id="ARBA00004821"/>
    </source>
</evidence>
<dbReference type="HAMAP" id="MF_00013">
    <property type="entry name" value="LipB"/>
    <property type="match status" value="1"/>
</dbReference>
<dbReference type="RefSeq" id="WP_155036545.1">
    <property type="nucleotide sequence ID" value="NZ_JAYMMG010000022.1"/>
</dbReference>
<dbReference type="PANTHER" id="PTHR10993:SF12">
    <property type="entry name" value="OCTANOYLTRANSFERASE"/>
    <property type="match status" value="1"/>
</dbReference>
<name>A0A7K1GP41_9FLAO</name>
<gene>
    <name evidence="6 12" type="primary">lipB</name>
    <name evidence="12" type="ORF">GJV77_11630</name>
</gene>
<dbReference type="EC" id="2.3.1.181" evidence="6 7"/>
<comment type="catalytic activity">
    <reaction evidence="6 7">
        <text>octanoyl-[ACP] + L-lysyl-[protein] = N(6)-octanoyl-L-lysyl-[protein] + holo-[ACP] + H(+)</text>
        <dbReference type="Rhea" id="RHEA:17665"/>
        <dbReference type="Rhea" id="RHEA-COMP:9636"/>
        <dbReference type="Rhea" id="RHEA-COMP:9685"/>
        <dbReference type="Rhea" id="RHEA-COMP:9752"/>
        <dbReference type="Rhea" id="RHEA-COMP:9928"/>
        <dbReference type="ChEBI" id="CHEBI:15378"/>
        <dbReference type="ChEBI" id="CHEBI:29969"/>
        <dbReference type="ChEBI" id="CHEBI:64479"/>
        <dbReference type="ChEBI" id="CHEBI:78463"/>
        <dbReference type="ChEBI" id="CHEBI:78809"/>
        <dbReference type="EC" id="2.3.1.181"/>
    </reaction>
</comment>
<dbReference type="UniPathway" id="UPA00538">
    <property type="reaction ID" value="UER00592"/>
</dbReference>
<evidence type="ECO:0000256" key="4">
    <source>
        <dbReference type="ARBA" id="ARBA00023315"/>
    </source>
</evidence>
<dbReference type="EMBL" id="WMJY01000030">
    <property type="protein sequence ID" value="MTH30548.1"/>
    <property type="molecule type" value="Genomic_DNA"/>
</dbReference>
<organism evidence="12 13">
    <name type="scientific">Myroides pelagicus</name>
    <dbReference type="NCBI Taxonomy" id="270914"/>
    <lineage>
        <taxon>Bacteria</taxon>
        <taxon>Pseudomonadati</taxon>
        <taxon>Bacteroidota</taxon>
        <taxon>Flavobacteriia</taxon>
        <taxon>Flavobacteriales</taxon>
        <taxon>Flavobacteriaceae</taxon>
        <taxon>Myroides</taxon>
    </lineage>
</organism>
<feature type="binding site" evidence="6 9">
    <location>
        <begin position="173"/>
        <end position="175"/>
    </location>
    <ligand>
        <name>substrate</name>
    </ligand>
</feature>
<comment type="pathway">
    <text evidence="1 6 7">Protein modification; protein lipoylation via endogenous pathway; protein N(6)-(lipoyl)lysine from octanoyl-[acyl-carrier-protein]: step 1/2.</text>
</comment>
<feature type="active site" description="Acyl-thioester intermediate" evidence="6 8">
    <location>
        <position position="191"/>
    </location>
</feature>
<feature type="domain" description="BPL/LPL catalytic" evidence="11">
    <location>
        <begin position="43"/>
        <end position="231"/>
    </location>
</feature>
<dbReference type="GO" id="GO:0033819">
    <property type="term" value="F:lipoyl(octanoyl) transferase activity"/>
    <property type="evidence" value="ECO:0007669"/>
    <property type="project" value="UniProtKB-EC"/>
</dbReference>
<feature type="binding site" evidence="6 9">
    <location>
        <begin position="88"/>
        <end position="95"/>
    </location>
    <ligand>
        <name>substrate</name>
    </ligand>
</feature>
<reference evidence="12 13" key="1">
    <citation type="journal article" date="2006" name="Int. J. Syst. Evol. Microbiol.">
        <title>Myroides pelagicus sp. nov., isolated from seawater in Thailand.</title>
        <authorList>
            <person name="Yoon J."/>
            <person name="Maneerat S."/>
            <person name="Kawai F."/>
            <person name="Yokota A."/>
        </authorList>
    </citation>
    <scope>NUCLEOTIDE SEQUENCE [LARGE SCALE GENOMIC DNA]</scope>
    <source>
        <strain evidence="12 13">SM1T</strain>
    </source>
</reference>
<evidence type="ECO:0000256" key="8">
    <source>
        <dbReference type="PIRSR" id="PIRSR016262-1"/>
    </source>
</evidence>
<dbReference type="OrthoDB" id="9787061at2"/>
<dbReference type="Gene3D" id="3.30.930.10">
    <property type="entry name" value="Bira Bifunctional Protein, Domain 2"/>
    <property type="match status" value="1"/>
</dbReference>
<dbReference type="PIRSF" id="PIRSF016262">
    <property type="entry name" value="LPLase"/>
    <property type="match status" value="1"/>
</dbReference>
<dbReference type="GO" id="GO:0005737">
    <property type="term" value="C:cytoplasm"/>
    <property type="evidence" value="ECO:0007669"/>
    <property type="project" value="UniProtKB-SubCell"/>
</dbReference>
<dbReference type="SUPFAM" id="SSF55681">
    <property type="entry name" value="Class II aaRS and biotin synthetases"/>
    <property type="match status" value="1"/>
</dbReference>
<dbReference type="InterPro" id="IPR000544">
    <property type="entry name" value="Octanoyltransferase"/>
</dbReference>
<dbReference type="GO" id="GO:0009249">
    <property type="term" value="P:protein lipoylation"/>
    <property type="evidence" value="ECO:0007669"/>
    <property type="project" value="InterPro"/>
</dbReference>
<dbReference type="Pfam" id="PF21948">
    <property type="entry name" value="LplA-B_cat"/>
    <property type="match status" value="1"/>
</dbReference>
<dbReference type="PROSITE" id="PS01313">
    <property type="entry name" value="LIPB"/>
    <property type="match status" value="1"/>
</dbReference>
<dbReference type="FunFam" id="3.30.930.10:FF:000035">
    <property type="entry name" value="Putative lipoyltransferase 2, mitochondrial"/>
    <property type="match status" value="1"/>
</dbReference>
<evidence type="ECO:0000256" key="10">
    <source>
        <dbReference type="PIRSR" id="PIRSR016262-3"/>
    </source>
</evidence>
<comment type="similarity">
    <text evidence="6 7">Belongs to the LipB family.</text>
</comment>
<keyword evidence="3 6" id="KW-0808">Transferase</keyword>
<sequence>MNKKVTLIDLGEKDYKDTWDYQEKLFQSILDVKVSNRREDKNEQTANYLLFVEHPHVYTLGKSGDMENLLLNEDQLKAKDATFYKINRGGDITYHGPGQIVGYPILDLENFFTDIHKYLRLLEETMILVLRDYGVESGRSEGETGVWLGVGTPFARKICAMGVRASRWVTMHGFALNVNSDLGYFDNIIPCGIRGKGVTSLNVELGVDYVDEDEVRAKIIKYFSELFEAQVVENKLEQ</sequence>
<feature type="binding site" evidence="6 9">
    <location>
        <begin position="160"/>
        <end position="162"/>
    </location>
    <ligand>
        <name>substrate</name>
    </ligand>
</feature>
<evidence type="ECO:0000313" key="13">
    <source>
        <dbReference type="Proteomes" id="UP000488936"/>
    </source>
</evidence>
<dbReference type="NCBIfam" id="NF010925">
    <property type="entry name" value="PRK14345.1"/>
    <property type="match status" value="1"/>
</dbReference>
<comment type="function">
    <text evidence="5 6 7">Catalyzes the transfer of endogenously produced octanoic acid from octanoyl-acyl-carrier-protein onto the lipoyl domains of lipoate-dependent enzymes. Lipoyl-ACP can also act as a substrate although octanoyl-ACP is likely to be the physiological substrate.</text>
</comment>
<dbReference type="InterPro" id="IPR004143">
    <property type="entry name" value="BPL_LPL_catalytic"/>
</dbReference>
<dbReference type="PROSITE" id="PS51733">
    <property type="entry name" value="BPL_LPL_CATALYTIC"/>
    <property type="match status" value="1"/>
</dbReference>
<dbReference type="AlphaFoldDB" id="A0A7K1GP41"/>
<comment type="miscellaneous">
    <text evidence="6">In the reaction, the free carboxyl group of octanoic acid is attached via an amide linkage to the epsilon-amino group of a specific lysine residue of lipoyl domains of lipoate-dependent enzymes.</text>
</comment>
<evidence type="ECO:0000256" key="3">
    <source>
        <dbReference type="ARBA" id="ARBA00022679"/>
    </source>
</evidence>
<evidence type="ECO:0000313" key="12">
    <source>
        <dbReference type="EMBL" id="MTH30548.1"/>
    </source>
</evidence>
<evidence type="ECO:0000256" key="2">
    <source>
        <dbReference type="ARBA" id="ARBA00022490"/>
    </source>
</evidence>
<accession>A0A7K1GP41</accession>
<evidence type="ECO:0000256" key="9">
    <source>
        <dbReference type="PIRSR" id="PIRSR016262-2"/>
    </source>
</evidence>
<evidence type="ECO:0000256" key="6">
    <source>
        <dbReference type="HAMAP-Rule" id="MF_00013"/>
    </source>
</evidence>
<proteinExistence type="inferred from homology"/>
<feature type="site" description="Lowers pKa of active site Cys" evidence="6 10">
    <location>
        <position position="157"/>
    </location>
</feature>
<keyword evidence="13" id="KW-1185">Reference proteome</keyword>
<dbReference type="NCBIfam" id="TIGR00214">
    <property type="entry name" value="lipB"/>
    <property type="match status" value="1"/>
</dbReference>
<comment type="caution">
    <text evidence="12">The sequence shown here is derived from an EMBL/GenBank/DDBJ whole genome shotgun (WGS) entry which is preliminary data.</text>
</comment>
<dbReference type="CDD" id="cd16444">
    <property type="entry name" value="LipB"/>
    <property type="match status" value="1"/>
</dbReference>
<evidence type="ECO:0000256" key="5">
    <source>
        <dbReference type="ARBA" id="ARBA00024732"/>
    </source>
</evidence>
<dbReference type="Proteomes" id="UP000488936">
    <property type="component" value="Unassembled WGS sequence"/>
</dbReference>
<dbReference type="InterPro" id="IPR020605">
    <property type="entry name" value="Octanoyltransferase_CS"/>
</dbReference>
<comment type="subcellular location">
    <subcellularLocation>
        <location evidence="6">Cytoplasm</location>
    </subcellularLocation>
</comment>
<evidence type="ECO:0000256" key="7">
    <source>
        <dbReference type="PIRNR" id="PIRNR016262"/>
    </source>
</evidence>